<dbReference type="HOGENOM" id="CLU_1758806_0_0_1"/>
<name>M7T0V5_EUTLA</name>
<dbReference type="EMBL" id="KB705946">
    <property type="protein sequence ID" value="EMR70137.1"/>
    <property type="molecule type" value="Genomic_DNA"/>
</dbReference>
<keyword evidence="1" id="KW-0808">Transferase</keyword>
<keyword evidence="1" id="KW-0489">Methyltransferase</keyword>
<dbReference type="GO" id="GO:0008168">
    <property type="term" value="F:methyltransferase activity"/>
    <property type="evidence" value="ECO:0007669"/>
    <property type="project" value="UniProtKB-KW"/>
</dbReference>
<dbReference type="AlphaFoldDB" id="M7T0V5"/>
<protein>
    <submittedName>
        <fullName evidence="1">Putative pisatin demethylase protein</fullName>
    </submittedName>
</protein>
<organism evidence="1 2">
    <name type="scientific">Eutypa lata (strain UCR-EL1)</name>
    <name type="common">Grapevine dieback disease fungus</name>
    <name type="synonym">Eutypa armeniacae</name>
    <dbReference type="NCBI Taxonomy" id="1287681"/>
    <lineage>
        <taxon>Eukaryota</taxon>
        <taxon>Fungi</taxon>
        <taxon>Dikarya</taxon>
        <taxon>Ascomycota</taxon>
        <taxon>Pezizomycotina</taxon>
        <taxon>Sordariomycetes</taxon>
        <taxon>Xylariomycetidae</taxon>
        <taxon>Xylariales</taxon>
        <taxon>Diatrypaceae</taxon>
        <taxon>Eutypa</taxon>
    </lineage>
</organism>
<accession>M7T0V5</accession>
<proteinExistence type="predicted"/>
<gene>
    <name evidence="1" type="ORF">UCREL1_2838</name>
</gene>
<evidence type="ECO:0000313" key="1">
    <source>
        <dbReference type="EMBL" id="EMR70137.1"/>
    </source>
</evidence>
<dbReference type="GO" id="GO:0032259">
    <property type="term" value="P:methylation"/>
    <property type="evidence" value="ECO:0007669"/>
    <property type="project" value="UniProtKB-KW"/>
</dbReference>
<reference evidence="2" key="1">
    <citation type="journal article" date="2013" name="Genome Announc.">
        <title>Draft genome sequence of the grapevine dieback fungus Eutypa lata UCR-EL1.</title>
        <authorList>
            <person name="Blanco-Ulate B."/>
            <person name="Rolshausen P.E."/>
            <person name="Cantu D."/>
        </authorList>
    </citation>
    <scope>NUCLEOTIDE SEQUENCE [LARGE SCALE GENOMIC DNA]</scope>
    <source>
        <strain evidence="2">UCR-EL1</strain>
    </source>
</reference>
<dbReference type="Proteomes" id="UP000012174">
    <property type="component" value="Unassembled WGS sequence"/>
</dbReference>
<evidence type="ECO:0000313" key="2">
    <source>
        <dbReference type="Proteomes" id="UP000012174"/>
    </source>
</evidence>
<keyword evidence="2" id="KW-1185">Reference proteome</keyword>
<sequence length="148" mass="16637">MTTPSATGTSHEVWIRINNRYGPLSQICLKLVVTDDPEITRWLLVAFLGYEHGSAFDLLRMQPATLNIISGRDSRNYGLSNVAKSFTGRPVAAIEPIVNQDPRFCLEFIMIDGLYLVLNKDTWEVTPESTSTVFPSTNKIKLSIHRIL</sequence>
<dbReference type="KEGG" id="ela:UCREL1_2838"/>